<evidence type="ECO:0000256" key="3">
    <source>
        <dbReference type="ARBA" id="ARBA00022989"/>
    </source>
</evidence>
<dbReference type="GO" id="GO:0035435">
    <property type="term" value="P:phosphate ion transmembrane transport"/>
    <property type="evidence" value="ECO:0007669"/>
    <property type="project" value="TreeGrafter"/>
</dbReference>
<reference evidence="6 7" key="1">
    <citation type="submission" date="2014-08" db="EMBL/GenBank/DDBJ databases">
        <title>Chaperone-usher fimbriae in a diverse selection of Gallibacterium genomes.</title>
        <authorList>
            <person name="Kudirkiene E."/>
            <person name="Bager R.J."/>
            <person name="Johnson T.J."/>
            <person name="Bojesen A.M."/>
        </authorList>
    </citation>
    <scope>NUCLEOTIDE SEQUENCE [LARGE SCALE GENOMIC DNA]</scope>
    <source>
        <strain evidence="6 7">CCM5974</strain>
    </source>
</reference>
<keyword evidence="3 5" id="KW-1133">Transmembrane helix</keyword>
<dbReference type="InterPro" id="IPR051337">
    <property type="entry name" value="OPA_Antiporter"/>
</dbReference>
<evidence type="ECO:0000313" key="7">
    <source>
        <dbReference type="Proteomes" id="UP000030539"/>
    </source>
</evidence>
<dbReference type="EMBL" id="JPXX01000012">
    <property type="protein sequence ID" value="KGQ37837.1"/>
    <property type="molecule type" value="Genomic_DNA"/>
</dbReference>
<comment type="caution">
    <text evidence="6">The sequence shown here is derived from an EMBL/GenBank/DDBJ whole genome shotgun (WGS) entry which is preliminary data.</text>
</comment>
<evidence type="ECO:0008006" key="8">
    <source>
        <dbReference type="Google" id="ProtNLM"/>
    </source>
</evidence>
<dbReference type="eggNOG" id="COG2271">
    <property type="taxonomic scope" value="Bacteria"/>
</dbReference>
<dbReference type="AlphaFoldDB" id="A0A0A2Y3X7"/>
<accession>A0A0A2Y3X7</accession>
<comment type="subcellular location">
    <subcellularLocation>
        <location evidence="1">Endomembrane system</location>
        <topology evidence="1">Multi-pass membrane protein</topology>
    </subcellularLocation>
</comment>
<feature type="transmembrane region" description="Helical" evidence="5">
    <location>
        <begin position="20"/>
        <end position="36"/>
    </location>
</feature>
<dbReference type="GO" id="GO:0012505">
    <property type="term" value="C:endomembrane system"/>
    <property type="evidence" value="ECO:0007669"/>
    <property type="project" value="UniProtKB-SubCell"/>
</dbReference>
<dbReference type="SUPFAM" id="SSF103473">
    <property type="entry name" value="MFS general substrate transporter"/>
    <property type="match status" value="1"/>
</dbReference>
<organism evidence="6 7">
    <name type="scientific">Gallibacterium genomosp. 1</name>
    <dbReference type="NCBI Taxonomy" id="155515"/>
    <lineage>
        <taxon>Bacteria</taxon>
        <taxon>Pseudomonadati</taxon>
        <taxon>Pseudomonadota</taxon>
        <taxon>Gammaproteobacteria</taxon>
        <taxon>Pasteurellales</taxon>
        <taxon>Pasteurellaceae</taxon>
        <taxon>Gallibacterium</taxon>
    </lineage>
</organism>
<sequence length="79" mass="9093">MQRENLITHETRLKFQRYQYSSLAGIFIGYMMYYIVRNNFVFSTHFLKSEMGMDTTQIGLMTSLLLIAYGCSTSNGGDS</sequence>
<evidence type="ECO:0000256" key="5">
    <source>
        <dbReference type="SAM" id="Phobius"/>
    </source>
</evidence>
<protein>
    <recommendedName>
        <fullName evidence="8">Glycerol-3-phosphate transporter</fullName>
    </recommendedName>
</protein>
<dbReference type="PANTHER" id="PTHR43826">
    <property type="entry name" value="GLUCOSE-6-PHOSPHATE EXCHANGER SLC37A4"/>
    <property type="match status" value="1"/>
</dbReference>
<dbReference type="Gene3D" id="1.20.1250.20">
    <property type="entry name" value="MFS general substrate transporter like domains"/>
    <property type="match status" value="1"/>
</dbReference>
<proteinExistence type="predicted"/>
<keyword evidence="4 5" id="KW-0472">Membrane</keyword>
<feature type="transmembrane region" description="Helical" evidence="5">
    <location>
        <begin position="56"/>
        <end position="72"/>
    </location>
</feature>
<evidence type="ECO:0000313" key="6">
    <source>
        <dbReference type="EMBL" id="KGQ37837.1"/>
    </source>
</evidence>
<gene>
    <name evidence="6" type="ORF">JP36_04760</name>
</gene>
<dbReference type="GO" id="GO:0005886">
    <property type="term" value="C:plasma membrane"/>
    <property type="evidence" value="ECO:0007669"/>
    <property type="project" value="TreeGrafter"/>
</dbReference>
<dbReference type="STRING" id="155515.JP36_04760"/>
<name>A0A0A2Y3X7_9PAST</name>
<dbReference type="RefSeq" id="WP_039172445.1">
    <property type="nucleotide sequence ID" value="NZ_JPXX01000012.1"/>
</dbReference>
<keyword evidence="2 5" id="KW-0812">Transmembrane</keyword>
<evidence type="ECO:0000256" key="2">
    <source>
        <dbReference type="ARBA" id="ARBA00022692"/>
    </source>
</evidence>
<dbReference type="PANTHER" id="PTHR43826:SF6">
    <property type="entry name" value="GLYCEROL-3-PHOSPHATE TRANSPORTER"/>
    <property type="match status" value="1"/>
</dbReference>
<evidence type="ECO:0000256" key="4">
    <source>
        <dbReference type="ARBA" id="ARBA00023136"/>
    </source>
</evidence>
<dbReference type="GO" id="GO:0061513">
    <property type="term" value="F:glucose 6-phosphate:phosphate antiporter activity"/>
    <property type="evidence" value="ECO:0007669"/>
    <property type="project" value="TreeGrafter"/>
</dbReference>
<dbReference type="Proteomes" id="UP000030539">
    <property type="component" value="Unassembled WGS sequence"/>
</dbReference>
<dbReference type="InterPro" id="IPR036259">
    <property type="entry name" value="MFS_trans_sf"/>
</dbReference>
<evidence type="ECO:0000256" key="1">
    <source>
        <dbReference type="ARBA" id="ARBA00004127"/>
    </source>
</evidence>